<comment type="caution">
    <text evidence="8">The sequence shown here is derived from an EMBL/GenBank/DDBJ whole genome shotgun (WGS) entry which is preliminary data.</text>
</comment>
<evidence type="ECO:0000259" key="7">
    <source>
        <dbReference type="Pfam" id="PF08154"/>
    </source>
</evidence>
<evidence type="ECO:0000256" key="2">
    <source>
        <dbReference type="ARBA" id="ARBA00022574"/>
    </source>
</evidence>
<organism evidence="8 9">
    <name type="scientific">Lactarius akahatsu</name>
    <dbReference type="NCBI Taxonomy" id="416441"/>
    <lineage>
        <taxon>Eukaryota</taxon>
        <taxon>Fungi</taxon>
        <taxon>Dikarya</taxon>
        <taxon>Basidiomycota</taxon>
        <taxon>Agaricomycotina</taxon>
        <taxon>Agaricomycetes</taxon>
        <taxon>Russulales</taxon>
        <taxon>Russulaceae</taxon>
        <taxon>Lactarius</taxon>
    </lineage>
</organism>
<evidence type="ECO:0000256" key="4">
    <source>
        <dbReference type="ARBA" id="ARBA00023242"/>
    </source>
</evidence>
<proteinExistence type="predicted"/>
<dbReference type="PANTHER" id="PTHR19855">
    <property type="entry name" value="WD40 REPEAT PROTEIN 12, 37"/>
    <property type="match status" value="1"/>
</dbReference>
<dbReference type="EMBL" id="JAKELL010000007">
    <property type="protein sequence ID" value="KAH8997363.1"/>
    <property type="molecule type" value="Genomic_DNA"/>
</dbReference>
<dbReference type="PRINTS" id="PR00320">
    <property type="entry name" value="GPROTEINBRPT"/>
</dbReference>
<feature type="repeat" description="WD" evidence="5">
    <location>
        <begin position="351"/>
        <end position="393"/>
    </location>
</feature>
<dbReference type="InterPro" id="IPR001680">
    <property type="entry name" value="WD40_rpt"/>
</dbReference>
<keyword evidence="3" id="KW-0677">Repeat</keyword>
<evidence type="ECO:0000313" key="8">
    <source>
        <dbReference type="EMBL" id="KAH8997363.1"/>
    </source>
</evidence>
<evidence type="ECO:0000313" key="9">
    <source>
        <dbReference type="Proteomes" id="UP001201163"/>
    </source>
</evidence>
<comment type="subcellular location">
    <subcellularLocation>
        <location evidence="1">Nucleus</location>
        <location evidence="1">Nucleolus</location>
    </subcellularLocation>
</comment>
<gene>
    <name evidence="8" type="ORF">EDB92DRAFT_1839350</name>
</gene>
<dbReference type="Gene3D" id="2.130.10.10">
    <property type="entry name" value="YVTN repeat-like/Quinoprotein amine dehydrogenase"/>
    <property type="match status" value="1"/>
</dbReference>
<feature type="region of interest" description="Disordered" evidence="6">
    <location>
        <begin position="243"/>
        <end position="262"/>
    </location>
</feature>
<dbReference type="InterPro" id="IPR015943">
    <property type="entry name" value="WD40/YVTN_repeat-like_dom_sf"/>
</dbReference>
<evidence type="ECO:0000256" key="3">
    <source>
        <dbReference type="ARBA" id="ARBA00022737"/>
    </source>
</evidence>
<protein>
    <submittedName>
        <fullName evidence="8">WD40 repeat-like protein</fullName>
    </submittedName>
</protein>
<dbReference type="InterPro" id="IPR019775">
    <property type="entry name" value="WD40_repeat_CS"/>
</dbReference>
<keyword evidence="2 5" id="KW-0853">WD repeat</keyword>
<dbReference type="AlphaFoldDB" id="A0AAD4QGE3"/>
<dbReference type="Pfam" id="PF08154">
    <property type="entry name" value="NLE"/>
    <property type="match status" value="1"/>
</dbReference>
<dbReference type="SMART" id="SM00320">
    <property type="entry name" value="WD40"/>
    <property type="match status" value="6"/>
</dbReference>
<sequence length="494" mass="52467">MAASSSTAAPPSIPVVFSTKTMYQLPSQRFMVPASWRRFQLSQLINTALALPRVVPFDFLIRGVLLRGSLSEAANSEEETLEIEYIESVLPPSRLATLPHEEWVSSITCSVPGHFLTGSYDGTLRVFDRAQALLHTAPLHAAPVTSFAITPSLPATSDDDLLVVTASHDRTAQISRVSLDGAHSTTSTPLATLHLHDTPIADVASTRDGKYILTAGWDGLIGLWSTSIPEADEVPLDAVAGPERKKRRKVQDGGSVKTKAPSAVLRSHTARVSAVKSPSSGGDAVSCGFDSTIRTWDVERGLCAHTITVSEKPFLALALPTAETTALAASADRSVTLFDLRVGATTAAAVKFPHAATPAALVFAQSSGTQFASGAYDGVVRVWDVRSATREVANARVWEGQKVLALDWAGETLGVAGEGGVEIWRAGVGVEGGLQKETSSAGDESTVRPPPTQQHCLCGFCPTLFVHLLDFLFRGDVRRQACSLTLSNNLSSHP</sequence>
<dbReference type="SUPFAM" id="SSF50978">
    <property type="entry name" value="WD40 repeat-like"/>
    <property type="match status" value="1"/>
</dbReference>
<name>A0AAD4QGE3_9AGAM</name>
<dbReference type="PROSITE" id="PS50082">
    <property type="entry name" value="WD_REPEATS_2"/>
    <property type="match status" value="3"/>
</dbReference>
<accession>A0AAD4QGE3</accession>
<feature type="repeat" description="WD" evidence="5">
    <location>
        <begin position="265"/>
        <end position="306"/>
    </location>
</feature>
<dbReference type="PROSITE" id="PS50294">
    <property type="entry name" value="WD_REPEATS_REGION"/>
    <property type="match status" value="2"/>
</dbReference>
<dbReference type="Pfam" id="PF00400">
    <property type="entry name" value="WD40"/>
    <property type="match status" value="4"/>
</dbReference>
<dbReference type="PROSITE" id="PS00678">
    <property type="entry name" value="WD_REPEATS_1"/>
    <property type="match status" value="1"/>
</dbReference>
<evidence type="ECO:0000256" key="5">
    <source>
        <dbReference type="PROSITE-ProRule" id="PRU00221"/>
    </source>
</evidence>
<dbReference type="InterPro" id="IPR012972">
    <property type="entry name" value="NLE"/>
</dbReference>
<dbReference type="PANTHER" id="PTHR19855:SF11">
    <property type="entry name" value="RIBOSOME BIOGENESIS PROTEIN WDR12"/>
    <property type="match status" value="1"/>
</dbReference>
<dbReference type="GO" id="GO:0005730">
    <property type="term" value="C:nucleolus"/>
    <property type="evidence" value="ECO:0007669"/>
    <property type="project" value="UniProtKB-SubCell"/>
</dbReference>
<feature type="repeat" description="WD" evidence="5">
    <location>
        <begin position="193"/>
        <end position="225"/>
    </location>
</feature>
<dbReference type="Proteomes" id="UP001201163">
    <property type="component" value="Unassembled WGS sequence"/>
</dbReference>
<feature type="domain" description="NLE" evidence="7">
    <location>
        <begin position="14"/>
        <end position="72"/>
    </location>
</feature>
<keyword evidence="9" id="KW-1185">Reference proteome</keyword>
<dbReference type="InterPro" id="IPR020472">
    <property type="entry name" value="WD40_PAC1"/>
</dbReference>
<reference evidence="8" key="1">
    <citation type="submission" date="2022-01" db="EMBL/GenBank/DDBJ databases">
        <title>Comparative genomics reveals a dynamic genome evolution in the ectomycorrhizal milk-cap (Lactarius) mushrooms.</title>
        <authorList>
            <consortium name="DOE Joint Genome Institute"/>
            <person name="Lebreton A."/>
            <person name="Tang N."/>
            <person name="Kuo A."/>
            <person name="LaButti K."/>
            <person name="Drula E."/>
            <person name="Barry K."/>
            <person name="Clum A."/>
            <person name="Lipzen A."/>
            <person name="Mousain D."/>
            <person name="Ng V."/>
            <person name="Wang R."/>
            <person name="Wang X."/>
            <person name="Dai Y."/>
            <person name="Henrissat B."/>
            <person name="Grigoriev I.V."/>
            <person name="Guerin-Laguette A."/>
            <person name="Yu F."/>
            <person name="Martin F.M."/>
        </authorList>
    </citation>
    <scope>NUCLEOTIDE SEQUENCE</scope>
    <source>
        <strain evidence="8">QP</strain>
    </source>
</reference>
<keyword evidence="4" id="KW-0539">Nucleus</keyword>
<dbReference type="InterPro" id="IPR036322">
    <property type="entry name" value="WD40_repeat_dom_sf"/>
</dbReference>
<evidence type="ECO:0000256" key="1">
    <source>
        <dbReference type="ARBA" id="ARBA00004604"/>
    </source>
</evidence>
<evidence type="ECO:0000256" key="6">
    <source>
        <dbReference type="SAM" id="MobiDB-lite"/>
    </source>
</evidence>